<keyword evidence="2" id="KW-0472">Membrane</keyword>
<feature type="transmembrane region" description="Helical" evidence="2">
    <location>
        <begin position="450"/>
        <end position="471"/>
    </location>
</feature>
<evidence type="ECO:0000313" key="3">
    <source>
        <dbReference type="EMBL" id="MCP2161821.1"/>
    </source>
</evidence>
<keyword evidence="4" id="KW-1185">Reference proteome</keyword>
<keyword evidence="2" id="KW-1133">Transmembrane helix</keyword>
<feature type="compositionally biased region" description="Basic and acidic residues" evidence="1">
    <location>
        <begin position="192"/>
        <end position="212"/>
    </location>
</feature>
<gene>
    <name evidence="3" type="ORF">LX12_003020</name>
</gene>
<feature type="compositionally biased region" description="Basic and acidic residues" evidence="1">
    <location>
        <begin position="361"/>
        <end position="371"/>
    </location>
</feature>
<reference evidence="3 4" key="1">
    <citation type="submission" date="2022-06" db="EMBL/GenBank/DDBJ databases">
        <title>Genomic Encyclopedia of Archaeal and Bacterial Type Strains, Phase II (KMG-II): from individual species to whole genera.</title>
        <authorList>
            <person name="Goeker M."/>
        </authorList>
    </citation>
    <scope>NUCLEOTIDE SEQUENCE [LARGE SCALE GENOMIC DNA]</scope>
    <source>
        <strain evidence="3 4">DSM 45037</strain>
    </source>
</reference>
<feature type="compositionally biased region" description="Low complexity" evidence="1">
    <location>
        <begin position="394"/>
        <end position="412"/>
    </location>
</feature>
<feature type="compositionally biased region" description="Basic and acidic residues" evidence="1">
    <location>
        <begin position="336"/>
        <end position="353"/>
    </location>
</feature>
<feature type="transmembrane region" description="Helical" evidence="2">
    <location>
        <begin position="421"/>
        <end position="443"/>
    </location>
</feature>
<evidence type="ECO:0000256" key="2">
    <source>
        <dbReference type="SAM" id="Phobius"/>
    </source>
</evidence>
<evidence type="ECO:0000256" key="1">
    <source>
        <dbReference type="SAM" id="MobiDB-lite"/>
    </source>
</evidence>
<protein>
    <recommendedName>
        <fullName evidence="5">Transmembrane protein</fullName>
    </recommendedName>
</protein>
<keyword evidence="2" id="KW-0812">Transmembrane</keyword>
<evidence type="ECO:0008006" key="5">
    <source>
        <dbReference type="Google" id="ProtNLM"/>
    </source>
</evidence>
<sequence length="502" mass="53613">MARDTDPESRPISVAELLARRAAESDGGAPDTSDESRPAGRRRRAGDGGVSVAELTGEIPRIRGGAHSGSFRAIDPEEAAAPRDTAAPTTGRRRAPDAPAPTVDEDLTEAAPSTGELAAESSFVPDDPYVGEAPRSSTFPRSDRPTAPGPDDRFPRSESPAPSWAAGQAWSTPTPSHPGQPPATRDLNSADVHARFARPAEPERSDPARSDPEQSDEVTGIIPRFRAEPAADDDFAGLSPEERDRAFESYRNFDDVDVEEETPRKRRGLFGALRRSRTDDQTASPAEDESSIAHTELLSRPAEASRDDGRLDVRDDTPTELTDVSQPAWGAQAWSDRPDADDAPRETAARDDDLPWTTRFAADDARDDSRADTGVVDLDDAQRRDTVRPAWRGADATPADDAATAPSATADAEGPSPARQWATLGLQVIAGLVVGVGLFLGFTELWRWNVYFALVLAVVVIFGLVTFVHVVRRSSDLVSTLIALAVGLVVTIGPLALLASGS</sequence>
<organism evidence="3 4">
    <name type="scientific">Williamsia serinedens</name>
    <dbReference type="NCBI Taxonomy" id="391736"/>
    <lineage>
        <taxon>Bacteria</taxon>
        <taxon>Bacillati</taxon>
        <taxon>Actinomycetota</taxon>
        <taxon>Actinomycetes</taxon>
        <taxon>Mycobacteriales</taxon>
        <taxon>Nocardiaceae</taxon>
        <taxon>Williamsia</taxon>
    </lineage>
</organism>
<proteinExistence type="predicted"/>
<accession>A0ABT1H3U8</accession>
<feature type="region of interest" description="Disordered" evidence="1">
    <location>
        <begin position="19"/>
        <end position="416"/>
    </location>
</feature>
<feature type="compositionally biased region" description="Basic and acidic residues" evidence="1">
    <location>
        <begin position="303"/>
        <end position="317"/>
    </location>
</feature>
<dbReference type="Proteomes" id="UP001205740">
    <property type="component" value="Unassembled WGS sequence"/>
</dbReference>
<comment type="caution">
    <text evidence="3">The sequence shown here is derived from an EMBL/GenBank/DDBJ whole genome shotgun (WGS) entry which is preliminary data.</text>
</comment>
<evidence type="ECO:0000313" key="4">
    <source>
        <dbReference type="Proteomes" id="UP001205740"/>
    </source>
</evidence>
<feature type="transmembrane region" description="Helical" evidence="2">
    <location>
        <begin position="477"/>
        <end position="499"/>
    </location>
</feature>
<dbReference type="EMBL" id="JAMTCG010000005">
    <property type="protein sequence ID" value="MCP2161821.1"/>
    <property type="molecule type" value="Genomic_DNA"/>
</dbReference>
<feature type="compositionally biased region" description="Basic and acidic residues" evidence="1">
    <location>
        <begin position="240"/>
        <end position="254"/>
    </location>
</feature>
<dbReference type="RefSeq" id="WP_253655395.1">
    <property type="nucleotide sequence ID" value="NZ_BAAAOE010000001.1"/>
</dbReference>
<name>A0ABT1H3U8_9NOCA</name>